<evidence type="ECO:0000313" key="2">
    <source>
        <dbReference type="EMBL" id="CAG9317703.1"/>
    </source>
</evidence>
<dbReference type="EMBL" id="CAJZBQ010000018">
    <property type="protein sequence ID" value="CAG9317703.1"/>
    <property type="molecule type" value="Genomic_DNA"/>
</dbReference>
<feature type="transmembrane region" description="Helical" evidence="1">
    <location>
        <begin position="175"/>
        <end position="200"/>
    </location>
</feature>
<feature type="transmembrane region" description="Helical" evidence="1">
    <location>
        <begin position="101"/>
        <end position="120"/>
    </location>
</feature>
<protein>
    <submittedName>
        <fullName evidence="2">Uncharacterized protein</fullName>
    </submittedName>
</protein>
<dbReference type="Proteomes" id="UP001162131">
    <property type="component" value="Unassembled WGS sequence"/>
</dbReference>
<accession>A0AAU9IVN1</accession>
<keyword evidence="1" id="KW-0812">Transmembrane</keyword>
<feature type="transmembrane region" description="Helical" evidence="1">
    <location>
        <begin position="34"/>
        <end position="51"/>
    </location>
</feature>
<feature type="transmembrane region" description="Helical" evidence="1">
    <location>
        <begin position="57"/>
        <end position="80"/>
    </location>
</feature>
<evidence type="ECO:0000313" key="3">
    <source>
        <dbReference type="Proteomes" id="UP001162131"/>
    </source>
</evidence>
<feature type="transmembrane region" description="Helical" evidence="1">
    <location>
        <begin position="140"/>
        <end position="163"/>
    </location>
</feature>
<organism evidence="2 3">
    <name type="scientific">Blepharisma stoltei</name>
    <dbReference type="NCBI Taxonomy" id="1481888"/>
    <lineage>
        <taxon>Eukaryota</taxon>
        <taxon>Sar</taxon>
        <taxon>Alveolata</taxon>
        <taxon>Ciliophora</taxon>
        <taxon>Postciliodesmatophora</taxon>
        <taxon>Heterotrichea</taxon>
        <taxon>Heterotrichida</taxon>
        <taxon>Blepharismidae</taxon>
        <taxon>Blepharisma</taxon>
    </lineage>
</organism>
<name>A0AAU9IVN1_9CILI</name>
<comment type="caution">
    <text evidence="2">The sequence shown here is derived from an EMBL/GenBank/DDBJ whole genome shotgun (WGS) entry which is preliminary data.</text>
</comment>
<gene>
    <name evidence="2" type="ORF">BSTOLATCC_MIC18945</name>
</gene>
<sequence length="270" mass="30483">MANVGKEAALELEQATKSILKEPSQMKKMCSTPALIWVGVLFVFSFVLLSYPKRWAFILWAILAWGLCVMIHESGHAAMAKIAGHSHDSYLSMNFVKYHDHFSNFINPILLMLIPGWGVLGGPDYIGETSLIASGRPKRLLIVIGGILALFPVMIICVVGSWIEHNYSLGYGFALIAYLIVFSFLVNLLPLPYCDLFYFVYPELPDKFRAYVVLVLTHKYYKFAAFLLTLLVVYIFSTVFHDIAIILLRCMLVSKNSMNAGLSQLFFVEY</sequence>
<keyword evidence="1" id="KW-0472">Membrane</keyword>
<dbReference type="AlphaFoldDB" id="A0AAU9IVN1"/>
<feature type="transmembrane region" description="Helical" evidence="1">
    <location>
        <begin position="220"/>
        <end position="248"/>
    </location>
</feature>
<keyword evidence="1" id="KW-1133">Transmembrane helix</keyword>
<proteinExistence type="predicted"/>
<evidence type="ECO:0000256" key="1">
    <source>
        <dbReference type="SAM" id="Phobius"/>
    </source>
</evidence>
<keyword evidence="3" id="KW-1185">Reference proteome</keyword>
<reference evidence="2" key="1">
    <citation type="submission" date="2021-09" db="EMBL/GenBank/DDBJ databases">
        <authorList>
            <consortium name="AG Swart"/>
            <person name="Singh M."/>
            <person name="Singh A."/>
            <person name="Seah K."/>
            <person name="Emmerich C."/>
        </authorList>
    </citation>
    <scope>NUCLEOTIDE SEQUENCE</scope>
    <source>
        <strain evidence="2">ATCC30299</strain>
    </source>
</reference>